<dbReference type="Proteomes" id="UP000612893">
    <property type="component" value="Unassembled WGS sequence"/>
</dbReference>
<evidence type="ECO:0000259" key="1">
    <source>
        <dbReference type="Pfam" id="PF13224"/>
    </source>
</evidence>
<name>A0A934K412_9BACT</name>
<dbReference type="Gene3D" id="3.90.1530.10">
    <property type="entry name" value="Conserved hypothetical protein from pyrococcus furiosus pfu- 392566-001, ParB domain"/>
    <property type="match status" value="1"/>
</dbReference>
<protein>
    <recommendedName>
        <fullName evidence="1">DUF4032 domain-containing protein</fullName>
    </recommendedName>
</protein>
<dbReference type="InterPro" id="IPR036086">
    <property type="entry name" value="ParB/Sulfiredoxin_sf"/>
</dbReference>
<dbReference type="InterPro" id="IPR025111">
    <property type="entry name" value="DUF4032"/>
</dbReference>
<evidence type="ECO:0000313" key="2">
    <source>
        <dbReference type="EMBL" id="MBJ7598045.1"/>
    </source>
</evidence>
<sequence length="317" mass="36862">MSIDTLQAQFDFDAIRRHAFWNEARAVLTGHARTLLSFHEVMRVARMEGLVERGVQDIPLSQIKGSEGRSRDFDPSFLPLNPRLRARWTRIETLMLRGAPLPPIEVYKVGEVYFVKDGHHRVSVARHLGQETITANVIEVRTRAPLGPDVDAHELLRTAEYARFLEQTQLDRLRPSARLECSELGNYDVIFEHILGHRYFMSLERGQEVPLQEAVADWYDNVYRPIRDVLEKHHIRERFPQWTEADLYLALTRRWLELAQEGHDASPEGAGESLIHEADESRERSASIMLRRWVRHSLRRTIVLGSALKRTRVLRKL</sequence>
<accession>A0A934K412</accession>
<reference evidence="2" key="1">
    <citation type="submission" date="2020-10" db="EMBL/GenBank/DDBJ databases">
        <title>Ca. Dormibacterota MAGs.</title>
        <authorList>
            <person name="Montgomery K."/>
        </authorList>
    </citation>
    <scope>NUCLEOTIDE SEQUENCE [LARGE SCALE GENOMIC DNA]</scope>
    <source>
        <strain evidence="2">SC8812_S17_10</strain>
    </source>
</reference>
<proteinExistence type="predicted"/>
<dbReference type="SUPFAM" id="SSF110849">
    <property type="entry name" value="ParB/Sulfiredoxin"/>
    <property type="match status" value="1"/>
</dbReference>
<dbReference type="AlphaFoldDB" id="A0A934K412"/>
<gene>
    <name evidence="2" type="ORF">JF922_08150</name>
</gene>
<comment type="caution">
    <text evidence="2">The sequence shown here is derived from an EMBL/GenBank/DDBJ whole genome shotgun (WGS) entry which is preliminary data.</text>
</comment>
<dbReference type="Pfam" id="PF13224">
    <property type="entry name" value="DUF4032"/>
    <property type="match status" value="1"/>
</dbReference>
<evidence type="ECO:0000313" key="3">
    <source>
        <dbReference type="Proteomes" id="UP000612893"/>
    </source>
</evidence>
<dbReference type="RefSeq" id="WP_338200757.1">
    <property type="nucleotide sequence ID" value="NZ_JAEKNR010000090.1"/>
</dbReference>
<feature type="domain" description="DUF4032" evidence="1">
    <location>
        <begin position="190"/>
        <end position="222"/>
    </location>
</feature>
<organism evidence="2 3">
    <name type="scientific">Candidatus Nephthysia bennettiae</name>
    <dbReference type="NCBI Taxonomy" id="3127016"/>
    <lineage>
        <taxon>Bacteria</taxon>
        <taxon>Bacillati</taxon>
        <taxon>Candidatus Dormiibacterota</taxon>
        <taxon>Candidatus Dormibacteria</taxon>
        <taxon>Candidatus Dormibacterales</taxon>
        <taxon>Candidatus Dormibacteraceae</taxon>
        <taxon>Candidatus Nephthysia</taxon>
    </lineage>
</organism>
<dbReference type="EMBL" id="JAEKNR010000090">
    <property type="protein sequence ID" value="MBJ7598045.1"/>
    <property type="molecule type" value="Genomic_DNA"/>
</dbReference>
<keyword evidence="3" id="KW-1185">Reference proteome</keyword>